<proteinExistence type="predicted"/>
<evidence type="ECO:0008006" key="3">
    <source>
        <dbReference type="Google" id="ProtNLM"/>
    </source>
</evidence>
<evidence type="ECO:0000313" key="1">
    <source>
        <dbReference type="EMBL" id="PZQ20635.1"/>
    </source>
</evidence>
<evidence type="ECO:0000313" key="2">
    <source>
        <dbReference type="Proteomes" id="UP000248597"/>
    </source>
</evidence>
<gene>
    <name evidence="1" type="ORF">DI569_14905</name>
</gene>
<name>A0A2W5L172_SPHMC</name>
<organism evidence="1 2">
    <name type="scientific">Sphingopyxis macrogoltabida</name>
    <name type="common">Sphingomonas macrogoltabidus</name>
    <dbReference type="NCBI Taxonomy" id="33050"/>
    <lineage>
        <taxon>Bacteria</taxon>
        <taxon>Pseudomonadati</taxon>
        <taxon>Pseudomonadota</taxon>
        <taxon>Alphaproteobacteria</taxon>
        <taxon>Sphingomonadales</taxon>
        <taxon>Sphingomonadaceae</taxon>
        <taxon>Sphingopyxis</taxon>
    </lineage>
</organism>
<sequence>MLAPLSLASFVPAAAARPVYVGVDGGHVAVSGYDTVSYFDGAGVPVKGDAAFAVEHDGAVYHFANAANAARFAADPDAFMPRYGGHCAWAMARGYLAPGDPLAYAIVDGRLYLNFNQAVKAKWDIDRAGYIAAAEKNWAAMPDDAKFGG</sequence>
<dbReference type="NCBIfam" id="NF041384">
    <property type="entry name" value="YHS_seleno_dom"/>
    <property type="match status" value="1"/>
</dbReference>
<protein>
    <recommendedName>
        <fullName evidence="3">YHS domain protein</fullName>
    </recommendedName>
</protein>
<reference evidence="1 2" key="1">
    <citation type="submission" date="2017-08" db="EMBL/GenBank/DDBJ databases">
        <title>Infants hospitalized years apart are colonized by the same room-sourced microbial strains.</title>
        <authorList>
            <person name="Brooks B."/>
            <person name="Olm M.R."/>
            <person name="Firek B.A."/>
            <person name="Baker R."/>
            <person name="Thomas B.C."/>
            <person name="Morowitz M.J."/>
            <person name="Banfield J.F."/>
        </authorList>
    </citation>
    <scope>NUCLEOTIDE SEQUENCE [LARGE SCALE GENOMIC DNA]</scope>
    <source>
        <strain evidence="1">S2_005_003_R2_47</strain>
    </source>
</reference>
<dbReference type="Proteomes" id="UP000248597">
    <property type="component" value="Unassembled WGS sequence"/>
</dbReference>
<dbReference type="AlphaFoldDB" id="A0A2W5L172"/>
<comment type="caution">
    <text evidence="1">The sequence shown here is derived from an EMBL/GenBank/DDBJ whole genome shotgun (WGS) entry which is preliminary data.</text>
</comment>
<dbReference type="EMBL" id="QFPJ01000052">
    <property type="protein sequence ID" value="PZQ20635.1"/>
    <property type="molecule type" value="Genomic_DNA"/>
</dbReference>
<accession>A0A2W5L172</accession>